<dbReference type="AlphaFoldDB" id="A0A2S0N9M8"/>
<dbReference type="Gene3D" id="3.40.1190.20">
    <property type="match status" value="1"/>
</dbReference>
<dbReference type="InterPro" id="IPR029056">
    <property type="entry name" value="Ribokinase-like"/>
</dbReference>
<accession>A0A2S0N9M8</accession>
<protein>
    <recommendedName>
        <fullName evidence="3">Carbohydrate kinase PfkB domain-containing protein</fullName>
    </recommendedName>
</protein>
<proteinExistence type="predicted"/>
<dbReference type="Proteomes" id="UP000237889">
    <property type="component" value="Chromosome"/>
</dbReference>
<dbReference type="GO" id="GO:0016301">
    <property type="term" value="F:kinase activity"/>
    <property type="evidence" value="ECO:0007669"/>
    <property type="project" value="UniProtKB-KW"/>
</dbReference>
<dbReference type="PANTHER" id="PTHR42774">
    <property type="entry name" value="PHOSPHOTRANSFERASE SYSTEM TRANSPORT PROTEIN"/>
    <property type="match status" value="1"/>
</dbReference>
<dbReference type="EMBL" id="CP027668">
    <property type="protein sequence ID" value="AVO44884.1"/>
    <property type="molecule type" value="Genomic_DNA"/>
</dbReference>
<name>A0A2S0N9M8_9HYPH</name>
<reference evidence="4 5" key="1">
    <citation type="submission" date="2018-03" db="EMBL/GenBank/DDBJ databases">
        <title>Genome sequencing of Phreatobacter sp.</title>
        <authorList>
            <person name="Kim S.-J."/>
            <person name="Heo J."/>
            <person name="Kwon S.-W."/>
        </authorList>
    </citation>
    <scope>NUCLEOTIDE SEQUENCE [LARGE SCALE GENOMIC DNA]</scope>
    <source>
        <strain evidence="4 5">S-12</strain>
    </source>
</reference>
<dbReference type="PANTHER" id="PTHR42774:SF3">
    <property type="entry name" value="KETOHEXOKINASE"/>
    <property type="match status" value="1"/>
</dbReference>
<sequence length="302" mass="31824">MTADPRRRIVCAGITTLDIIYGLDEIPTVPLKFRSTRMVTSGGGLAGNAATACARLGASVSLIARLGDDAFAAMMIEELERDGVDCSRVQRCPGHRSPVSAVVIDRHGERLVVSYADPDIPSDAGWIDEGALAGAHAAYAETRWIEAALTLLPLARDAGLPSVLDADRRPDRPEVLALASHVGFSAPALRDLTGIDDLATALAHASESAANVFLVTDGARGAWYMEGRLVRHVPAFDVTAVDTLGAGDTWHGALAVALAERQPLDRAVRFANAAAALKCTAFGGRKGMPDRASVDRLLAGRR</sequence>
<dbReference type="RefSeq" id="WP_106748225.1">
    <property type="nucleotide sequence ID" value="NZ_CP027668.1"/>
</dbReference>
<dbReference type="PROSITE" id="PS00584">
    <property type="entry name" value="PFKB_KINASES_2"/>
    <property type="match status" value="1"/>
</dbReference>
<dbReference type="InterPro" id="IPR011611">
    <property type="entry name" value="PfkB_dom"/>
</dbReference>
<dbReference type="SUPFAM" id="SSF53613">
    <property type="entry name" value="Ribokinase-like"/>
    <property type="match status" value="1"/>
</dbReference>
<dbReference type="KEGG" id="phr:C6569_07310"/>
<keyword evidence="1" id="KW-0808">Transferase</keyword>
<evidence type="ECO:0000313" key="4">
    <source>
        <dbReference type="EMBL" id="AVO44884.1"/>
    </source>
</evidence>
<dbReference type="Pfam" id="PF00294">
    <property type="entry name" value="PfkB"/>
    <property type="match status" value="1"/>
</dbReference>
<gene>
    <name evidence="4" type="ORF">C6569_07310</name>
</gene>
<evidence type="ECO:0000313" key="5">
    <source>
        <dbReference type="Proteomes" id="UP000237889"/>
    </source>
</evidence>
<dbReference type="InterPro" id="IPR052562">
    <property type="entry name" value="Ketohexokinase-related"/>
</dbReference>
<dbReference type="InterPro" id="IPR002173">
    <property type="entry name" value="Carboh/pur_kinase_PfkB_CS"/>
</dbReference>
<evidence type="ECO:0000259" key="3">
    <source>
        <dbReference type="Pfam" id="PF00294"/>
    </source>
</evidence>
<feature type="domain" description="Carbohydrate kinase PfkB" evidence="3">
    <location>
        <begin position="7"/>
        <end position="290"/>
    </location>
</feature>
<evidence type="ECO:0000256" key="1">
    <source>
        <dbReference type="ARBA" id="ARBA00022679"/>
    </source>
</evidence>
<keyword evidence="5" id="KW-1185">Reference proteome</keyword>
<organism evidence="4 5">
    <name type="scientific">Phreatobacter cathodiphilus</name>
    <dbReference type="NCBI Taxonomy" id="1868589"/>
    <lineage>
        <taxon>Bacteria</taxon>
        <taxon>Pseudomonadati</taxon>
        <taxon>Pseudomonadota</taxon>
        <taxon>Alphaproteobacteria</taxon>
        <taxon>Hyphomicrobiales</taxon>
        <taxon>Phreatobacteraceae</taxon>
        <taxon>Phreatobacter</taxon>
    </lineage>
</organism>
<evidence type="ECO:0000256" key="2">
    <source>
        <dbReference type="ARBA" id="ARBA00022777"/>
    </source>
</evidence>
<dbReference type="OrthoDB" id="9795789at2"/>
<keyword evidence="2" id="KW-0418">Kinase</keyword>